<dbReference type="GO" id="GO:0055085">
    <property type="term" value="P:transmembrane transport"/>
    <property type="evidence" value="ECO:0007669"/>
    <property type="project" value="InterPro"/>
</dbReference>
<comment type="caution">
    <text evidence="9">The sequence shown here is derived from an EMBL/GenBank/DDBJ whole genome shotgun (WGS) entry which is preliminary data.</text>
</comment>
<dbReference type="EMBL" id="NQJF01000010">
    <property type="protein sequence ID" value="OYD23360.1"/>
    <property type="molecule type" value="Genomic_DNA"/>
</dbReference>
<dbReference type="PANTHER" id="PTHR30183">
    <property type="entry name" value="MOLYBDENUM TRANSPORT SYSTEM PERMEASE PROTEIN MODB"/>
    <property type="match status" value="1"/>
</dbReference>
<evidence type="ECO:0000256" key="3">
    <source>
        <dbReference type="ARBA" id="ARBA00022475"/>
    </source>
</evidence>
<name>A0A235CFN5_9GAMM</name>
<keyword evidence="12" id="KW-1185">Reference proteome</keyword>
<dbReference type="OrthoDB" id="7056428at2"/>
<dbReference type="InterPro" id="IPR035906">
    <property type="entry name" value="MetI-like_sf"/>
</dbReference>
<dbReference type="GO" id="GO:0005886">
    <property type="term" value="C:plasma membrane"/>
    <property type="evidence" value="ECO:0007669"/>
    <property type="project" value="UniProtKB-SubCell"/>
</dbReference>
<comment type="subcellular location">
    <subcellularLocation>
        <location evidence="1 7">Cell membrane</location>
        <topology evidence="1 7">Multi-pass membrane protein</topology>
    </subcellularLocation>
</comment>
<gene>
    <name evidence="9" type="ORF">B6S09_12940</name>
    <name evidence="10" type="ORF">LY04_02266</name>
</gene>
<feature type="transmembrane region" description="Helical" evidence="7">
    <location>
        <begin position="197"/>
        <end position="220"/>
    </location>
</feature>
<keyword evidence="2 7" id="KW-0813">Transport</keyword>
<feature type="transmembrane region" description="Helical" evidence="7">
    <location>
        <begin position="240"/>
        <end position="261"/>
    </location>
</feature>
<accession>A0A235CFN5</accession>
<sequence>MSVSSKRNLSLMMLPVLIITCAFFLIPMGQLILVSVSGDNGAMNYWQALTDGRYLRSMLETLVLSVVTTLTTLAIALVAGLFLARNQFSGKAWLVSLMTFPLAFPGVVVGFLVIMLGGRQGLSAELGLLLDGSRWTFAYSLAGLFVGYVYFSIPRVLLTVMSAVEKMDLMLEEAARSLGASRLRIVLDVILPALKPALIASGAICFATSMGAFGTAFALASGINVMPMTIYTEFTLGANIAMAAALSIILGLITWLVLLLARSASGASSTPAA</sequence>
<keyword evidence="4 7" id="KW-0812">Transmembrane</keyword>
<evidence type="ECO:0000313" key="11">
    <source>
        <dbReference type="Proteomes" id="UP000243640"/>
    </source>
</evidence>
<proteinExistence type="inferred from homology"/>
<dbReference type="EMBL" id="SODO01000008">
    <property type="protein sequence ID" value="TDW58490.1"/>
    <property type="molecule type" value="Genomic_DNA"/>
</dbReference>
<dbReference type="PANTHER" id="PTHR30183:SF2">
    <property type="entry name" value="IRON UTILIZATION PROTEIN"/>
    <property type="match status" value="1"/>
</dbReference>
<evidence type="ECO:0000256" key="2">
    <source>
        <dbReference type="ARBA" id="ARBA00022448"/>
    </source>
</evidence>
<evidence type="ECO:0000256" key="5">
    <source>
        <dbReference type="ARBA" id="ARBA00022989"/>
    </source>
</evidence>
<reference evidence="9 11" key="1">
    <citation type="submission" date="2017-08" db="EMBL/GenBank/DDBJ databases">
        <title>Draft Genome Sequence of the Marine Bacterium Oceanimonas baumannii ATCC 700832.</title>
        <authorList>
            <person name="Mcclelland W.D."/>
            <person name="Brennan M.A."/>
            <person name="Trachtenberg A.M."/>
            <person name="Maclea K.S."/>
        </authorList>
    </citation>
    <scope>NUCLEOTIDE SEQUENCE [LARGE SCALE GENOMIC DNA]</scope>
    <source>
        <strain evidence="9 11">ATCC 700832</strain>
    </source>
</reference>
<evidence type="ECO:0000256" key="7">
    <source>
        <dbReference type="RuleBase" id="RU363032"/>
    </source>
</evidence>
<evidence type="ECO:0000259" key="8">
    <source>
        <dbReference type="PROSITE" id="PS50928"/>
    </source>
</evidence>
<keyword evidence="5 7" id="KW-1133">Transmembrane helix</keyword>
<dbReference type="CDD" id="cd06261">
    <property type="entry name" value="TM_PBP2"/>
    <property type="match status" value="1"/>
</dbReference>
<keyword evidence="3" id="KW-1003">Cell membrane</keyword>
<feature type="transmembrane region" description="Helical" evidence="7">
    <location>
        <begin position="62"/>
        <end position="83"/>
    </location>
</feature>
<reference evidence="10 12" key="2">
    <citation type="submission" date="2019-03" db="EMBL/GenBank/DDBJ databases">
        <title>Genomic Encyclopedia of Archaeal and Bacterial Type Strains, Phase II (KMG-II): from individual species to whole genera.</title>
        <authorList>
            <person name="Goeker M."/>
        </authorList>
    </citation>
    <scope>NUCLEOTIDE SEQUENCE [LARGE SCALE GENOMIC DNA]</scope>
    <source>
        <strain evidence="10 12">DSM 15594</strain>
    </source>
</reference>
<evidence type="ECO:0000256" key="4">
    <source>
        <dbReference type="ARBA" id="ARBA00022692"/>
    </source>
</evidence>
<dbReference type="Proteomes" id="UP000295058">
    <property type="component" value="Unassembled WGS sequence"/>
</dbReference>
<evidence type="ECO:0000256" key="6">
    <source>
        <dbReference type="ARBA" id="ARBA00023136"/>
    </source>
</evidence>
<organism evidence="9 11">
    <name type="scientific">Oceanimonas baumannii</name>
    <dbReference type="NCBI Taxonomy" id="129578"/>
    <lineage>
        <taxon>Bacteria</taxon>
        <taxon>Pseudomonadati</taxon>
        <taxon>Pseudomonadota</taxon>
        <taxon>Gammaproteobacteria</taxon>
        <taxon>Aeromonadales</taxon>
        <taxon>Aeromonadaceae</taxon>
        <taxon>Oceanimonas</taxon>
    </lineage>
</organism>
<evidence type="ECO:0000313" key="10">
    <source>
        <dbReference type="EMBL" id="TDW58490.1"/>
    </source>
</evidence>
<feature type="transmembrane region" description="Helical" evidence="7">
    <location>
        <begin position="137"/>
        <end position="158"/>
    </location>
</feature>
<protein>
    <submittedName>
        <fullName evidence="9">ABC transporter permease</fullName>
    </submittedName>
    <submittedName>
        <fullName evidence="10">Spermidine/putrescine transport system permease protein</fullName>
    </submittedName>
</protein>
<dbReference type="RefSeq" id="WP_094278916.1">
    <property type="nucleotide sequence ID" value="NZ_JBLWZI010000008.1"/>
</dbReference>
<dbReference type="PROSITE" id="PS50928">
    <property type="entry name" value="ABC_TM1"/>
    <property type="match status" value="1"/>
</dbReference>
<dbReference type="Gene3D" id="1.10.3720.10">
    <property type="entry name" value="MetI-like"/>
    <property type="match status" value="1"/>
</dbReference>
<comment type="similarity">
    <text evidence="7">Belongs to the binding-protein-dependent transport system permease family.</text>
</comment>
<evidence type="ECO:0000256" key="1">
    <source>
        <dbReference type="ARBA" id="ARBA00004651"/>
    </source>
</evidence>
<feature type="transmembrane region" description="Helical" evidence="7">
    <location>
        <begin position="95"/>
        <end position="117"/>
    </location>
</feature>
<dbReference type="Pfam" id="PF00528">
    <property type="entry name" value="BPD_transp_1"/>
    <property type="match status" value="1"/>
</dbReference>
<feature type="domain" description="ABC transmembrane type-1" evidence="8">
    <location>
        <begin position="58"/>
        <end position="261"/>
    </location>
</feature>
<dbReference type="AlphaFoldDB" id="A0A235CFN5"/>
<dbReference type="InterPro" id="IPR000515">
    <property type="entry name" value="MetI-like"/>
</dbReference>
<dbReference type="SUPFAM" id="SSF161098">
    <property type="entry name" value="MetI-like"/>
    <property type="match status" value="1"/>
</dbReference>
<keyword evidence="6 7" id="KW-0472">Membrane</keyword>
<evidence type="ECO:0000313" key="9">
    <source>
        <dbReference type="EMBL" id="OYD23360.1"/>
    </source>
</evidence>
<dbReference type="Proteomes" id="UP000243640">
    <property type="component" value="Unassembled WGS sequence"/>
</dbReference>
<evidence type="ECO:0000313" key="12">
    <source>
        <dbReference type="Proteomes" id="UP000295058"/>
    </source>
</evidence>